<sequence length="404" mass="46265">MFTSLGRRSGPHSPSNTALHNTGYDLSEHTSAIERQSQSRLMTLPREIRNKIWQEVRREIIIHVSENQHHYQPRRKRQRRSRLAPKFLFHVCSSPRGLASSACSSHADHSDCFTREPSTASHLSRVCKAIYMENQDTTTDEISFYSQNAFQFEDLYTANEYLFALQEVQRASITHLRLDLPFLQPDSWAEGRDNSSTQESDVDVYQSSHDSLATWKGICNYFSCPWDRNTLDMGPDNQHAMAHLGSQVYFYYSDCYYAHNAHRLGHRWQVGIGNTSWDIGISDVRSKAEPRIDLALEYTRGGDDADSSSHAEQQLEDLIQAISPDPETQEPGAMPTWLRSLCQFQQYRDLAVQFYQRPAAAGKEGAMLAETVRTELMDRFGEALKGRLAEPVIGPQKCVRFRDY</sequence>
<accession>A0ABR4P525</accession>
<gene>
    <name evidence="3" type="ORF">PVAG01_09998</name>
</gene>
<dbReference type="PANTHER" id="PTHR38790:SF8">
    <property type="entry name" value="F-BOX DOMAIN-CONTAINING PROTEIN"/>
    <property type="match status" value="1"/>
</dbReference>
<evidence type="ECO:0000313" key="3">
    <source>
        <dbReference type="EMBL" id="KAL3418282.1"/>
    </source>
</evidence>
<dbReference type="PANTHER" id="PTHR38790">
    <property type="entry name" value="2EXR DOMAIN-CONTAINING PROTEIN-RELATED"/>
    <property type="match status" value="1"/>
</dbReference>
<protein>
    <recommendedName>
        <fullName evidence="2">DUF7730 domain-containing protein</fullName>
    </recommendedName>
</protein>
<feature type="region of interest" description="Disordered" evidence="1">
    <location>
        <begin position="1"/>
        <end position="24"/>
    </location>
</feature>
<dbReference type="InterPro" id="IPR056632">
    <property type="entry name" value="DUF7730"/>
</dbReference>
<reference evidence="3 4" key="1">
    <citation type="submission" date="2024-06" db="EMBL/GenBank/DDBJ databases">
        <title>Complete genome of Phlyctema vagabunda strain 19-DSS-EL-015.</title>
        <authorList>
            <person name="Fiorenzani C."/>
        </authorList>
    </citation>
    <scope>NUCLEOTIDE SEQUENCE [LARGE SCALE GENOMIC DNA]</scope>
    <source>
        <strain evidence="3 4">19-DSS-EL-015</strain>
    </source>
</reference>
<comment type="caution">
    <text evidence="3">The sequence shown here is derived from an EMBL/GenBank/DDBJ whole genome shotgun (WGS) entry which is preliminary data.</text>
</comment>
<proteinExistence type="predicted"/>
<organism evidence="3 4">
    <name type="scientific">Phlyctema vagabunda</name>
    <dbReference type="NCBI Taxonomy" id="108571"/>
    <lineage>
        <taxon>Eukaryota</taxon>
        <taxon>Fungi</taxon>
        <taxon>Dikarya</taxon>
        <taxon>Ascomycota</taxon>
        <taxon>Pezizomycotina</taxon>
        <taxon>Leotiomycetes</taxon>
        <taxon>Helotiales</taxon>
        <taxon>Dermateaceae</taxon>
        <taxon>Phlyctema</taxon>
    </lineage>
</organism>
<evidence type="ECO:0000256" key="1">
    <source>
        <dbReference type="SAM" id="MobiDB-lite"/>
    </source>
</evidence>
<dbReference type="Pfam" id="PF24864">
    <property type="entry name" value="DUF7730"/>
    <property type="match status" value="1"/>
</dbReference>
<evidence type="ECO:0000313" key="4">
    <source>
        <dbReference type="Proteomes" id="UP001629113"/>
    </source>
</evidence>
<dbReference type="EMBL" id="JBFCZG010000009">
    <property type="protein sequence ID" value="KAL3418282.1"/>
    <property type="molecule type" value="Genomic_DNA"/>
</dbReference>
<evidence type="ECO:0000259" key="2">
    <source>
        <dbReference type="Pfam" id="PF24864"/>
    </source>
</evidence>
<feature type="domain" description="DUF7730" evidence="2">
    <location>
        <begin position="35"/>
        <end position="217"/>
    </location>
</feature>
<keyword evidence="4" id="KW-1185">Reference proteome</keyword>
<name>A0ABR4P525_9HELO</name>
<dbReference type="Proteomes" id="UP001629113">
    <property type="component" value="Unassembled WGS sequence"/>
</dbReference>